<dbReference type="AlphaFoldDB" id="A0A0F8WRA6"/>
<organism evidence="1">
    <name type="scientific">marine sediment metagenome</name>
    <dbReference type="NCBI Taxonomy" id="412755"/>
    <lineage>
        <taxon>unclassified sequences</taxon>
        <taxon>metagenomes</taxon>
        <taxon>ecological metagenomes</taxon>
    </lineage>
</organism>
<dbReference type="EMBL" id="LAZR01063470">
    <property type="protein sequence ID" value="KKK59457.1"/>
    <property type="molecule type" value="Genomic_DNA"/>
</dbReference>
<name>A0A0F8WRA6_9ZZZZ</name>
<accession>A0A0F8WRA6</accession>
<comment type="caution">
    <text evidence="1">The sequence shown here is derived from an EMBL/GenBank/DDBJ whole genome shotgun (WGS) entry which is preliminary data.</text>
</comment>
<protein>
    <submittedName>
        <fullName evidence="1">Uncharacterized protein</fullName>
    </submittedName>
</protein>
<sequence>MEIIKDNEGTIHETIKVKDIEGDMGEDTRLHLLQQRDGDVVLVLSNIREGNMGSIEFCTGNGGGRKPVIGR</sequence>
<proteinExistence type="predicted"/>
<evidence type="ECO:0000313" key="1">
    <source>
        <dbReference type="EMBL" id="KKK59457.1"/>
    </source>
</evidence>
<reference evidence="1" key="1">
    <citation type="journal article" date="2015" name="Nature">
        <title>Complex archaea that bridge the gap between prokaryotes and eukaryotes.</title>
        <authorList>
            <person name="Spang A."/>
            <person name="Saw J.H."/>
            <person name="Jorgensen S.L."/>
            <person name="Zaremba-Niedzwiedzka K."/>
            <person name="Martijn J."/>
            <person name="Lind A.E."/>
            <person name="van Eijk R."/>
            <person name="Schleper C."/>
            <person name="Guy L."/>
            <person name="Ettema T.J."/>
        </authorList>
    </citation>
    <scope>NUCLEOTIDE SEQUENCE</scope>
</reference>
<gene>
    <name evidence="1" type="ORF">LCGC14_3034170</name>
</gene>